<dbReference type="OrthoDB" id="3268478at2759"/>
<dbReference type="EMBL" id="KL197728">
    <property type="protein sequence ID" value="KDQ54502.1"/>
    <property type="molecule type" value="Genomic_DNA"/>
</dbReference>
<dbReference type="HOGENOM" id="CLU_370495_0_0_1"/>
<dbReference type="AlphaFoldDB" id="A0A067PT93"/>
<feature type="region of interest" description="Disordered" evidence="1">
    <location>
        <begin position="25"/>
        <end position="44"/>
    </location>
</feature>
<dbReference type="Proteomes" id="UP000027265">
    <property type="component" value="Unassembled WGS sequence"/>
</dbReference>
<name>A0A067PT93_9AGAM</name>
<evidence type="ECO:0000313" key="2">
    <source>
        <dbReference type="EMBL" id="KDQ54502.1"/>
    </source>
</evidence>
<proteinExistence type="predicted"/>
<evidence type="ECO:0000256" key="1">
    <source>
        <dbReference type="SAM" id="MobiDB-lite"/>
    </source>
</evidence>
<protein>
    <recommendedName>
        <fullName evidence="4">Protein kinase domain-containing protein</fullName>
    </recommendedName>
</protein>
<sequence length="617" mass="69028">MATLIHIHYALGDLPLRVLHAAPSATSAEESGPAPPYTPPAGEPEARIVSLDESVTVSAVSPSRLSSTGTASILSLATSTSEDFVLVEEKVASPTSIYSLDDDHGYTRYHQSDIRLRGRGLAAAGWWSDVAEADVKGQQSLVKRYDGGEGRKVKDWLRDVKMLQNLYHPNLPQLMGFSDDETPTPFILLSTGRTRSPSVFFLNTMQMDTLAQNVGTVLRFYRDLTDATFYLQRQLDLPDDKMQDFIENSTCRVNSDKTIVLGLPPLKDGNWMTYRNYGLTQTLVDTCIKMLPRRGHLKRFGEVDDANEPEFEEKTNHVNALARALLPSASSPPTLSSQVQALLGEDDDDMLSLRKIRMSSIRLDTHQHQWSVNIVPPHKFSLGDLGYIPPGEDFTSFVTLHNVLKEGMASFDVAQDASGTQWNWKEISMGREQLQAFDLPFEVKGWMMQLPPHAQIELQIIHEAYLSHVKDAWKFLLDNGRKLAKAHNIRPEELILVTRVGTDQHFNIQDINPPPFPGHQQGGFGRQPQFGGRAGQPFRHQPFGGHGNHFMQPPTLPKIFYLLTALNAEHEPYWSTSPMTVPKGTSPPALPRGYVGRLGRIYGLMNYVQLHEEDFKG</sequence>
<gene>
    <name evidence="2" type="ORF">JAAARDRAFT_209229</name>
</gene>
<reference evidence="3" key="1">
    <citation type="journal article" date="2014" name="Proc. Natl. Acad. Sci. U.S.A.">
        <title>Extensive sampling of basidiomycete genomes demonstrates inadequacy of the white-rot/brown-rot paradigm for wood decay fungi.</title>
        <authorList>
            <person name="Riley R."/>
            <person name="Salamov A.A."/>
            <person name="Brown D.W."/>
            <person name="Nagy L.G."/>
            <person name="Floudas D."/>
            <person name="Held B.W."/>
            <person name="Levasseur A."/>
            <person name="Lombard V."/>
            <person name="Morin E."/>
            <person name="Otillar R."/>
            <person name="Lindquist E.A."/>
            <person name="Sun H."/>
            <person name="LaButti K.M."/>
            <person name="Schmutz J."/>
            <person name="Jabbour D."/>
            <person name="Luo H."/>
            <person name="Baker S.E."/>
            <person name="Pisabarro A.G."/>
            <person name="Walton J.D."/>
            <person name="Blanchette R.A."/>
            <person name="Henrissat B."/>
            <person name="Martin F."/>
            <person name="Cullen D."/>
            <person name="Hibbett D.S."/>
            <person name="Grigoriev I.V."/>
        </authorList>
    </citation>
    <scope>NUCLEOTIDE SEQUENCE [LARGE SCALE GENOMIC DNA]</scope>
    <source>
        <strain evidence="3">MUCL 33604</strain>
    </source>
</reference>
<organism evidence="2 3">
    <name type="scientific">Jaapia argillacea MUCL 33604</name>
    <dbReference type="NCBI Taxonomy" id="933084"/>
    <lineage>
        <taxon>Eukaryota</taxon>
        <taxon>Fungi</taxon>
        <taxon>Dikarya</taxon>
        <taxon>Basidiomycota</taxon>
        <taxon>Agaricomycotina</taxon>
        <taxon>Agaricomycetes</taxon>
        <taxon>Agaricomycetidae</taxon>
        <taxon>Jaapiales</taxon>
        <taxon>Jaapiaceae</taxon>
        <taxon>Jaapia</taxon>
    </lineage>
</organism>
<keyword evidence="3" id="KW-1185">Reference proteome</keyword>
<feature type="compositionally biased region" description="Pro residues" evidence="1">
    <location>
        <begin position="33"/>
        <end position="42"/>
    </location>
</feature>
<evidence type="ECO:0008006" key="4">
    <source>
        <dbReference type="Google" id="ProtNLM"/>
    </source>
</evidence>
<dbReference type="InParanoid" id="A0A067PT93"/>
<accession>A0A067PT93</accession>
<dbReference type="STRING" id="933084.A0A067PT93"/>
<evidence type="ECO:0000313" key="3">
    <source>
        <dbReference type="Proteomes" id="UP000027265"/>
    </source>
</evidence>